<dbReference type="EMBL" id="ACYG01000005">
    <property type="protein sequence ID" value="EEV18935.1"/>
    <property type="molecule type" value="Genomic_DNA"/>
</dbReference>
<comment type="caution">
    <text evidence="1">The sequence shown here is derived from an EMBL/GenBank/DDBJ whole genome shotgun (WGS) entry which is preliminary data.</text>
</comment>
<accession>C8PE62</accession>
<reference evidence="1 2" key="1">
    <citation type="submission" date="2009-07" db="EMBL/GenBank/DDBJ databases">
        <authorList>
            <person name="Madupu R."/>
            <person name="Sebastian Y."/>
            <person name="Durkin A.S."/>
            <person name="Torralba M."/>
            <person name="Methe B."/>
            <person name="Sutton G.G."/>
            <person name="Strausberg R.L."/>
            <person name="Nelson K.E."/>
        </authorList>
    </citation>
    <scope>NUCLEOTIDE SEQUENCE [LARGE SCALE GENOMIC DNA]</scope>
    <source>
        <strain evidence="1 2">RM3268</strain>
    </source>
</reference>
<evidence type="ECO:0000313" key="1">
    <source>
        <dbReference type="EMBL" id="EEV18935.1"/>
    </source>
</evidence>
<organism evidence="1 2">
    <name type="scientific">Campylobacter gracilis RM3268</name>
    <dbReference type="NCBI Taxonomy" id="553220"/>
    <lineage>
        <taxon>Bacteria</taxon>
        <taxon>Pseudomonadati</taxon>
        <taxon>Campylobacterota</taxon>
        <taxon>Epsilonproteobacteria</taxon>
        <taxon>Campylobacterales</taxon>
        <taxon>Campylobacteraceae</taxon>
        <taxon>Campylobacter</taxon>
    </lineage>
</organism>
<dbReference type="AlphaFoldDB" id="C8PE62"/>
<gene>
    <name evidence="1" type="ORF">CAMGR0001_2412</name>
</gene>
<evidence type="ECO:0000313" key="2">
    <source>
        <dbReference type="Proteomes" id="UP000005709"/>
    </source>
</evidence>
<protein>
    <submittedName>
        <fullName evidence="1">Uncharacterized protein</fullName>
    </submittedName>
</protein>
<keyword evidence="2" id="KW-1185">Reference proteome</keyword>
<dbReference type="Proteomes" id="UP000005709">
    <property type="component" value="Unassembled WGS sequence"/>
</dbReference>
<sequence>MPTNGTAINLNVWLESKKCIVKRRSKKRPLNFRSKIANLKARRLIY</sequence>
<proteinExistence type="predicted"/>
<name>C8PE62_9BACT</name>